<dbReference type="FunFam" id="3.50.7.10:FF:000008">
    <property type="entry name" value="T-complex protein 1 subunit theta"/>
    <property type="match status" value="1"/>
</dbReference>
<accession>A0A6A6H6J2</accession>
<dbReference type="Pfam" id="PF00118">
    <property type="entry name" value="Cpn60_TCP1"/>
    <property type="match status" value="1"/>
</dbReference>
<organism evidence="8 9">
    <name type="scientific">Viridothelium virens</name>
    <name type="common">Speckled blister lichen</name>
    <name type="synonym">Trypethelium virens</name>
    <dbReference type="NCBI Taxonomy" id="1048519"/>
    <lineage>
        <taxon>Eukaryota</taxon>
        <taxon>Fungi</taxon>
        <taxon>Dikarya</taxon>
        <taxon>Ascomycota</taxon>
        <taxon>Pezizomycotina</taxon>
        <taxon>Dothideomycetes</taxon>
        <taxon>Dothideomycetes incertae sedis</taxon>
        <taxon>Trypetheliales</taxon>
        <taxon>Trypetheliaceae</taxon>
        <taxon>Viridothelium</taxon>
    </lineage>
</organism>
<keyword evidence="6 7" id="KW-0143">Chaperone</keyword>
<proteinExistence type="inferred from homology"/>
<dbReference type="InterPro" id="IPR027409">
    <property type="entry name" value="GroEL-like_apical_dom_sf"/>
</dbReference>
<dbReference type="PANTHER" id="PTHR11353">
    <property type="entry name" value="CHAPERONIN"/>
    <property type="match status" value="1"/>
</dbReference>
<dbReference type="InterPro" id="IPR027410">
    <property type="entry name" value="TCP-1-like_intermed_sf"/>
</dbReference>
<dbReference type="CDD" id="cd03341">
    <property type="entry name" value="TCP1_theta"/>
    <property type="match status" value="1"/>
</dbReference>
<dbReference type="GO" id="GO:0140662">
    <property type="term" value="F:ATP-dependent protein folding chaperone"/>
    <property type="evidence" value="ECO:0007669"/>
    <property type="project" value="InterPro"/>
</dbReference>
<dbReference type="Gene3D" id="1.10.560.10">
    <property type="entry name" value="GroEL-like equatorial domain"/>
    <property type="match status" value="1"/>
</dbReference>
<evidence type="ECO:0000256" key="5">
    <source>
        <dbReference type="ARBA" id="ARBA00022840"/>
    </source>
</evidence>
<keyword evidence="3" id="KW-0963">Cytoplasm</keyword>
<dbReference type="InterPro" id="IPR027413">
    <property type="entry name" value="GROEL-like_equatorial_sf"/>
</dbReference>
<dbReference type="GO" id="GO:0016887">
    <property type="term" value="F:ATP hydrolysis activity"/>
    <property type="evidence" value="ECO:0007669"/>
    <property type="project" value="InterPro"/>
</dbReference>
<gene>
    <name evidence="8" type="ORF">EV356DRAFT_503584</name>
</gene>
<dbReference type="GO" id="GO:0051082">
    <property type="term" value="F:unfolded protein binding"/>
    <property type="evidence" value="ECO:0007669"/>
    <property type="project" value="InterPro"/>
</dbReference>
<comment type="subcellular location">
    <subcellularLocation>
        <location evidence="1">Cytoplasm</location>
    </subcellularLocation>
</comment>
<keyword evidence="4 7" id="KW-0547">Nucleotide-binding</keyword>
<dbReference type="InterPro" id="IPR002423">
    <property type="entry name" value="Cpn60/GroEL/TCP-1"/>
</dbReference>
<evidence type="ECO:0000256" key="7">
    <source>
        <dbReference type="RuleBase" id="RU004187"/>
    </source>
</evidence>
<dbReference type="NCBIfam" id="TIGR02346">
    <property type="entry name" value="chap_CCT_theta"/>
    <property type="match status" value="1"/>
</dbReference>
<keyword evidence="5 7" id="KW-0067">ATP-binding</keyword>
<dbReference type="GO" id="GO:0005737">
    <property type="term" value="C:cytoplasm"/>
    <property type="evidence" value="ECO:0007669"/>
    <property type="project" value="UniProtKB-SubCell"/>
</dbReference>
<dbReference type="SUPFAM" id="SSF54849">
    <property type="entry name" value="GroEL-intermediate domain like"/>
    <property type="match status" value="1"/>
</dbReference>
<evidence type="ECO:0000256" key="1">
    <source>
        <dbReference type="ARBA" id="ARBA00004496"/>
    </source>
</evidence>
<dbReference type="AlphaFoldDB" id="A0A6A6H6J2"/>
<dbReference type="GO" id="GO:0005524">
    <property type="term" value="F:ATP binding"/>
    <property type="evidence" value="ECO:0007669"/>
    <property type="project" value="UniProtKB-KW"/>
</dbReference>
<evidence type="ECO:0000256" key="6">
    <source>
        <dbReference type="ARBA" id="ARBA00023186"/>
    </source>
</evidence>
<dbReference type="Gene3D" id="3.50.7.10">
    <property type="entry name" value="GroEL"/>
    <property type="match status" value="1"/>
</dbReference>
<dbReference type="Proteomes" id="UP000800092">
    <property type="component" value="Unassembled WGS sequence"/>
</dbReference>
<sequence length="561" mass="60330">MSLSIPSAPNSGLFKQGYQNHDAEDGAVLRNIDACRTIASTVSTSLGPYGRNKIVINHLQKLILTSDAATILRELEVVHPAAKLLVMACQQQEAEMGDATNLVMVLAGELLKKAEELLRMGLKTSDVVGGYERAGTVALKALEDLEIDRVDDLRSHDDLSRALRTVIASKQSGAEDFLASLVAEAVLAVLPKNPVNFNIDNIRVVKIMGGSLPQSRVVKGMVFGREPDGSVKKASRAKVGVYSCPIDISQTETKGTVLLHNAKEMLDFTKGEEAQVEQIVKELHDSGLRVVVAGSTIGELALHYLNRYGILVIKVLSKFELRRLCRVVGATPLARLGAPMPDEMGNVDVVETLEIGGDRVTVFRQENEATRTATLVLRGATQNALDDIERAVDDGVNVVKAITKDARLVPGAGAAEMQIIERVSRVAERTQGLAQYSMKKFAEAFEVVPRVLAESAGLDATAVLGRLYTAHSHQTTPSSGKKDKEQQPEVCTVGVDVENEDGTGTLDAEDEGILDLMVTKSWAIKLAGEAARTVLSVDQIIVARQAGGPKPPGPNPNWDED</sequence>
<dbReference type="PRINTS" id="PR00304">
    <property type="entry name" value="TCOMPLEXTCP1"/>
</dbReference>
<reference evidence="8" key="1">
    <citation type="journal article" date="2020" name="Stud. Mycol.">
        <title>101 Dothideomycetes genomes: a test case for predicting lifestyles and emergence of pathogens.</title>
        <authorList>
            <person name="Haridas S."/>
            <person name="Albert R."/>
            <person name="Binder M."/>
            <person name="Bloem J."/>
            <person name="Labutti K."/>
            <person name="Salamov A."/>
            <person name="Andreopoulos B."/>
            <person name="Baker S."/>
            <person name="Barry K."/>
            <person name="Bills G."/>
            <person name="Bluhm B."/>
            <person name="Cannon C."/>
            <person name="Castanera R."/>
            <person name="Culley D."/>
            <person name="Daum C."/>
            <person name="Ezra D."/>
            <person name="Gonzalez J."/>
            <person name="Henrissat B."/>
            <person name="Kuo A."/>
            <person name="Liang C."/>
            <person name="Lipzen A."/>
            <person name="Lutzoni F."/>
            <person name="Magnuson J."/>
            <person name="Mondo S."/>
            <person name="Nolan M."/>
            <person name="Ohm R."/>
            <person name="Pangilinan J."/>
            <person name="Park H.-J."/>
            <person name="Ramirez L."/>
            <person name="Alfaro M."/>
            <person name="Sun H."/>
            <person name="Tritt A."/>
            <person name="Yoshinaga Y."/>
            <person name="Zwiers L.-H."/>
            <person name="Turgeon B."/>
            <person name="Goodwin S."/>
            <person name="Spatafora J."/>
            <person name="Crous P."/>
            <person name="Grigoriev I."/>
        </authorList>
    </citation>
    <scope>NUCLEOTIDE SEQUENCE</scope>
    <source>
        <strain evidence="8">Tuck. ex Michener</strain>
    </source>
</reference>
<dbReference type="SUPFAM" id="SSF52029">
    <property type="entry name" value="GroEL apical domain-like"/>
    <property type="match status" value="1"/>
</dbReference>
<dbReference type="OrthoDB" id="1748577at2759"/>
<dbReference type="InterPro" id="IPR012721">
    <property type="entry name" value="Chap_CCT_theta"/>
</dbReference>
<evidence type="ECO:0000313" key="8">
    <source>
        <dbReference type="EMBL" id="KAF2233499.1"/>
    </source>
</evidence>
<evidence type="ECO:0000256" key="2">
    <source>
        <dbReference type="ARBA" id="ARBA00008020"/>
    </source>
</evidence>
<name>A0A6A6H6J2_VIRVR</name>
<dbReference type="SUPFAM" id="SSF48592">
    <property type="entry name" value="GroEL equatorial domain-like"/>
    <property type="match status" value="1"/>
</dbReference>
<keyword evidence="9" id="KW-1185">Reference proteome</keyword>
<protein>
    <submittedName>
        <fullName evidence="8">T-complex protein 1 subunit theta</fullName>
    </submittedName>
</protein>
<dbReference type="InterPro" id="IPR017998">
    <property type="entry name" value="Chaperone_TCP-1"/>
</dbReference>
<evidence type="ECO:0000313" key="9">
    <source>
        <dbReference type="Proteomes" id="UP000800092"/>
    </source>
</evidence>
<evidence type="ECO:0000256" key="3">
    <source>
        <dbReference type="ARBA" id="ARBA00022490"/>
    </source>
</evidence>
<dbReference type="EMBL" id="ML991806">
    <property type="protein sequence ID" value="KAF2233499.1"/>
    <property type="molecule type" value="Genomic_DNA"/>
</dbReference>
<dbReference type="Gene3D" id="3.30.260.10">
    <property type="entry name" value="TCP-1-like chaperonin intermediate domain"/>
    <property type="match status" value="1"/>
</dbReference>
<comment type="similarity">
    <text evidence="2 7">Belongs to the TCP-1 chaperonin family.</text>
</comment>
<evidence type="ECO:0000256" key="4">
    <source>
        <dbReference type="ARBA" id="ARBA00022741"/>
    </source>
</evidence>